<dbReference type="EMBL" id="JAUMSQ010000370">
    <property type="protein sequence ID" value="MDO3639709.1"/>
    <property type="molecule type" value="Genomic_DNA"/>
</dbReference>
<evidence type="ECO:0000313" key="1">
    <source>
        <dbReference type="EMBL" id="MDO3639709.1"/>
    </source>
</evidence>
<organism evidence="1 2">
    <name type="scientific">Mycolicibacterium arseniciresistens</name>
    <dbReference type="NCBI Taxonomy" id="3062257"/>
    <lineage>
        <taxon>Bacteria</taxon>
        <taxon>Bacillati</taxon>
        <taxon>Actinomycetota</taxon>
        <taxon>Actinomycetes</taxon>
        <taxon>Mycobacteriales</taxon>
        <taxon>Mycobacteriaceae</taxon>
        <taxon>Mycolicibacterium</taxon>
    </lineage>
</organism>
<name>A0ABT8UPJ0_9MYCO</name>
<accession>A0ABT8UPJ0</accession>
<dbReference type="Proteomes" id="UP001168823">
    <property type="component" value="Unassembled WGS sequence"/>
</dbReference>
<proteinExistence type="predicted"/>
<sequence>MGNRITTTIATGRDPQYVTTSKYADLRPKKKCCRSKPRCKRCPLVLHRVHKAELNGIRGKELEKVFKRARKH</sequence>
<keyword evidence="2" id="KW-1185">Reference proteome</keyword>
<gene>
    <name evidence="1" type="ORF">Q2100_28465</name>
</gene>
<comment type="caution">
    <text evidence="1">The sequence shown here is derived from an EMBL/GenBank/DDBJ whole genome shotgun (WGS) entry which is preliminary data.</text>
</comment>
<evidence type="ECO:0000313" key="2">
    <source>
        <dbReference type="Proteomes" id="UP001168823"/>
    </source>
</evidence>
<reference evidence="1" key="1">
    <citation type="submission" date="2023-07" db="EMBL/GenBank/DDBJ databases">
        <title>Mycolicibacterium sp. nov., a novel bacterial species.</title>
        <authorList>
            <person name="Cao Y."/>
        </authorList>
    </citation>
    <scope>NUCLEOTIDE SEQUENCE</scope>
    <source>
        <strain evidence="1">KC 300</strain>
    </source>
</reference>
<protein>
    <submittedName>
        <fullName evidence="1">Uncharacterized protein</fullName>
    </submittedName>
</protein>